<dbReference type="PANTHER" id="PTHR36439:SF1">
    <property type="entry name" value="DUF1697 DOMAIN-CONTAINING PROTEIN"/>
    <property type="match status" value="1"/>
</dbReference>
<name>A0ABV7USD0_9GAMM</name>
<gene>
    <name evidence="1" type="ORF">ACFOM9_05425</name>
</gene>
<dbReference type="RefSeq" id="WP_386707043.1">
    <property type="nucleotide sequence ID" value="NZ_JBHRYF010000001.1"/>
</dbReference>
<sequence length="171" mass="18543">MPRYVALLRGVSPMNARMSALRACFEGAGFTNVTTLLSSGNVVFDAPRRSDATLARQAEAAMAETLGRSFRTFIRLQSQLRALLDADPFQAFNLPPGAKRVVTFLDAVPVPPTVLPIAKAEARILAMRDREVLTAYVPAPGTPVFMALIAKTFGDATTTRTWDTLRRCATA</sequence>
<dbReference type="Pfam" id="PF08002">
    <property type="entry name" value="DUF1697"/>
    <property type="match status" value="1"/>
</dbReference>
<dbReference type="PIRSF" id="PIRSF008502">
    <property type="entry name" value="UCP008502"/>
    <property type="match status" value="1"/>
</dbReference>
<protein>
    <submittedName>
        <fullName evidence="1">DUF1697 domain-containing protein</fullName>
    </submittedName>
</protein>
<comment type="caution">
    <text evidence="1">The sequence shown here is derived from an EMBL/GenBank/DDBJ whole genome shotgun (WGS) entry which is preliminary data.</text>
</comment>
<dbReference type="Gene3D" id="3.30.70.1280">
    <property type="entry name" value="SP0830-like domains"/>
    <property type="match status" value="1"/>
</dbReference>
<organism evidence="1 2">
    <name type="scientific">Luteimonas notoginsengisoli</name>
    <dbReference type="NCBI Taxonomy" id="1578200"/>
    <lineage>
        <taxon>Bacteria</taxon>
        <taxon>Pseudomonadati</taxon>
        <taxon>Pseudomonadota</taxon>
        <taxon>Gammaproteobacteria</taxon>
        <taxon>Lysobacterales</taxon>
        <taxon>Lysobacteraceae</taxon>
        <taxon>Luteimonas</taxon>
    </lineage>
</organism>
<reference evidence="2" key="1">
    <citation type="journal article" date="2019" name="Int. J. Syst. Evol. Microbiol.">
        <title>The Global Catalogue of Microorganisms (GCM) 10K type strain sequencing project: providing services to taxonomists for standard genome sequencing and annotation.</title>
        <authorList>
            <consortium name="The Broad Institute Genomics Platform"/>
            <consortium name="The Broad Institute Genome Sequencing Center for Infectious Disease"/>
            <person name="Wu L."/>
            <person name="Ma J."/>
        </authorList>
    </citation>
    <scope>NUCLEOTIDE SEQUENCE [LARGE SCALE GENOMIC DNA]</scope>
    <source>
        <strain evidence="2">KCTC 42211</strain>
    </source>
</reference>
<keyword evidence="2" id="KW-1185">Reference proteome</keyword>
<dbReference type="Proteomes" id="UP001595724">
    <property type="component" value="Unassembled WGS sequence"/>
</dbReference>
<dbReference type="EMBL" id="JBHRYF010000001">
    <property type="protein sequence ID" value="MFC3659521.1"/>
    <property type="molecule type" value="Genomic_DNA"/>
</dbReference>
<dbReference type="SUPFAM" id="SSF160379">
    <property type="entry name" value="SP0830-like"/>
    <property type="match status" value="1"/>
</dbReference>
<proteinExistence type="predicted"/>
<accession>A0ABV7USD0</accession>
<evidence type="ECO:0000313" key="1">
    <source>
        <dbReference type="EMBL" id="MFC3659521.1"/>
    </source>
</evidence>
<dbReference type="InterPro" id="IPR012545">
    <property type="entry name" value="DUF1697"/>
</dbReference>
<dbReference type="PANTHER" id="PTHR36439">
    <property type="entry name" value="BLL4334 PROTEIN"/>
    <property type="match status" value="1"/>
</dbReference>
<evidence type="ECO:0000313" key="2">
    <source>
        <dbReference type="Proteomes" id="UP001595724"/>
    </source>
</evidence>